<dbReference type="InterPro" id="IPR014710">
    <property type="entry name" value="RmlC-like_jellyroll"/>
</dbReference>
<dbReference type="InterPro" id="IPR011051">
    <property type="entry name" value="RmlC_Cupin_sf"/>
</dbReference>
<dbReference type="SUPFAM" id="SSF51182">
    <property type="entry name" value="RmlC-like cupins"/>
    <property type="match status" value="1"/>
</dbReference>
<dbReference type="Gene3D" id="2.60.120.10">
    <property type="entry name" value="Jelly Rolls"/>
    <property type="match status" value="1"/>
</dbReference>
<dbReference type="EMBL" id="PVTV01000018">
    <property type="protein sequence ID" value="PRY96296.1"/>
    <property type="molecule type" value="Genomic_DNA"/>
</dbReference>
<accession>A0A2T0XBH9</accession>
<comment type="caution">
    <text evidence="1">The sequence shown here is derived from an EMBL/GenBank/DDBJ whole genome shotgun (WGS) entry which is preliminary data.</text>
</comment>
<sequence>MSLTLEEFASQCRSTLKAQPGSQGVTEVAKLLSHALKDAQFVDRCVSAETSERNVIYQDPELGFCIVAHNYDSAKTAPPHDHESTWAIYGQARGETEMFDYEIVESATMDKPGKAKMTRSYALTPGVAHAYQVGDLHSPKRTGPTQLIRIEGKNLAGVKRMAYDIIA</sequence>
<evidence type="ECO:0000313" key="1">
    <source>
        <dbReference type="EMBL" id="PRY96296.1"/>
    </source>
</evidence>
<dbReference type="RefSeq" id="WP_106228735.1">
    <property type="nucleotide sequence ID" value="NZ_PVTV01000018.1"/>
</dbReference>
<keyword evidence="2" id="KW-1185">Reference proteome</keyword>
<name>A0A2T0XBH9_9BURK</name>
<organism evidence="1 2">
    <name type="scientific">Jezberella montanilacus</name>
    <dbReference type="NCBI Taxonomy" id="323426"/>
    <lineage>
        <taxon>Bacteria</taxon>
        <taxon>Pseudomonadati</taxon>
        <taxon>Pseudomonadota</taxon>
        <taxon>Betaproteobacteria</taxon>
        <taxon>Burkholderiales</taxon>
        <taxon>Alcaligenaceae</taxon>
        <taxon>Jezberella</taxon>
    </lineage>
</organism>
<dbReference type="OrthoDB" id="5732427at2"/>
<reference evidence="1 2" key="1">
    <citation type="submission" date="2018-03" db="EMBL/GenBank/DDBJ databases">
        <title>Genomic Encyclopedia of Type Strains, Phase III (KMG-III): the genomes of soil and plant-associated and newly described type strains.</title>
        <authorList>
            <person name="Whitman W."/>
        </authorList>
    </citation>
    <scope>NUCLEOTIDE SEQUENCE [LARGE SCALE GENOMIC DNA]</scope>
    <source>
        <strain evidence="1 2">MWH-P2sevCIIIb</strain>
    </source>
</reference>
<dbReference type="Proteomes" id="UP000238308">
    <property type="component" value="Unassembled WGS sequence"/>
</dbReference>
<protein>
    <recommendedName>
        <fullName evidence="3">Cysteine dioxygenase</fullName>
    </recommendedName>
</protein>
<evidence type="ECO:0008006" key="3">
    <source>
        <dbReference type="Google" id="ProtNLM"/>
    </source>
</evidence>
<evidence type="ECO:0000313" key="2">
    <source>
        <dbReference type="Proteomes" id="UP000238308"/>
    </source>
</evidence>
<proteinExistence type="predicted"/>
<dbReference type="AlphaFoldDB" id="A0A2T0XBH9"/>
<gene>
    <name evidence="1" type="ORF">BCM14_2918</name>
</gene>